<feature type="domain" description="BZIP" evidence="10">
    <location>
        <begin position="184"/>
        <end position="247"/>
    </location>
</feature>
<keyword evidence="3" id="KW-0805">Transcription regulation</keyword>
<dbReference type="GO" id="GO:0003700">
    <property type="term" value="F:DNA-binding transcription factor activity"/>
    <property type="evidence" value="ECO:0007669"/>
    <property type="project" value="InterPro"/>
</dbReference>
<organism evidence="11 12">
    <name type="scientific">Canna indica</name>
    <name type="common">Indian-shot</name>
    <dbReference type="NCBI Taxonomy" id="4628"/>
    <lineage>
        <taxon>Eukaryota</taxon>
        <taxon>Viridiplantae</taxon>
        <taxon>Streptophyta</taxon>
        <taxon>Embryophyta</taxon>
        <taxon>Tracheophyta</taxon>
        <taxon>Spermatophyta</taxon>
        <taxon>Magnoliopsida</taxon>
        <taxon>Liliopsida</taxon>
        <taxon>Zingiberales</taxon>
        <taxon>Cannaceae</taxon>
        <taxon>Canna</taxon>
    </lineage>
</organism>
<keyword evidence="4" id="KW-0238">DNA-binding</keyword>
<keyword evidence="6" id="KW-0539">Nucleus</keyword>
<dbReference type="EMBL" id="CP136891">
    <property type="protein sequence ID" value="WOK95869.1"/>
    <property type="molecule type" value="Genomic_DNA"/>
</dbReference>
<dbReference type="SUPFAM" id="SSF57959">
    <property type="entry name" value="Leucine zipper domain"/>
    <property type="match status" value="1"/>
</dbReference>
<dbReference type="PANTHER" id="PTHR13690:SF103">
    <property type="entry name" value="BZIP TRANSCRIPTION FACTOR 18"/>
    <property type="match status" value="1"/>
</dbReference>
<feature type="coiled-coil region" evidence="8">
    <location>
        <begin position="202"/>
        <end position="281"/>
    </location>
</feature>
<reference evidence="11 12" key="1">
    <citation type="submission" date="2023-10" db="EMBL/GenBank/DDBJ databases">
        <title>Chromosome-scale genome assembly provides insights into flower coloration mechanisms of Canna indica.</title>
        <authorList>
            <person name="Li C."/>
        </authorList>
    </citation>
    <scope>NUCLEOTIDE SEQUENCE [LARGE SCALE GENOMIC DNA]</scope>
    <source>
        <tissue evidence="11">Flower</tissue>
    </source>
</reference>
<accession>A0AAQ3JT69</accession>
<feature type="compositionally biased region" description="Low complexity" evidence="9">
    <location>
        <begin position="33"/>
        <end position="42"/>
    </location>
</feature>
<comment type="function">
    <text evidence="7">Transcription factor probably involved in vascular development and shoot tissue organization. Binds to the DNA sequence 5'-CCGAGTGTGCCCCTGG-3' present in the promoter region Box II of the phloem-specific rice tungro bacilliform virus (RTBV) promoter. May regulate tissue-specific expression of the RTBV promoter and virus replication.</text>
</comment>
<dbReference type="Gene3D" id="1.20.5.170">
    <property type="match status" value="1"/>
</dbReference>
<evidence type="ECO:0000256" key="9">
    <source>
        <dbReference type="SAM" id="MobiDB-lite"/>
    </source>
</evidence>
<sequence length="381" mass="40973">MQPKLPDPPLNPTPNCIPPRNAPSLAPAPSPPAAGASASMFPAPAPPLRGPHHRRARSELAFRLPEDDPVVAPATGGVDEIGSEDDLFCTFMDIDKIGCKLEVSGSGSEGGGDCTDRTAESSGCGGERKVGGEVAGPKPKHRHSVSVDGSSSAASMKREGVFGEVLETKKAMTPEQLAELSVIDPKRAKRILANRQSAARSKERKARYISELERKVQTLQTEATTLSAQLTLFQRDTTGLSAENTELKLRLQAMEQQAQLRDALNEALKQEVQRLKIATGEISKPDETYNIGPQNVPYNPAFFTLPQQHAVHLQATQLQPQFQQPQLGVTNHQMLTHLSNHPDAVPQDPLGRLQGLDINKGSHAVKSESSTVSVSESSSTF</sequence>
<evidence type="ECO:0000256" key="5">
    <source>
        <dbReference type="ARBA" id="ARBA00023163"/>
    </source>
</evidence>
<dbReference type="SMART" id="SM00338">
    <property type="entry name" value="BRLZ"/>
    <property type="match status" value="1"/>
</dbReference>
<feature type="compositionally biased region" description="Pro residues" evidence="9">
    <location>
        <begin position="1"/>
        <end position="32"/>
    </location>
</feature>
<dbReference type="FunFam" id="1.20.5.170:FF:000009">
    <property type="entry name" value="probable transcription factor PosF21"/>
    <property type="match status" value="1"/>
</dbReference>
<dbReference type="PANTHER" id="PTHR13690">
    <property type="entry name" value="TRANSCRIPTION FACTOR POSF21-RELATED"/>
    <property type="match status" value="1"/>
</dbReference>
<name>A0AAQ3JT69_9LILI</name>
<dbReference type="Proteomes" id="UP001327560">
    <property type="component" value="Chromosome 2"/>
</dbReference>
<evidence type="ECO:0000256" key="7">
    <source>
        <dbReference type="ARBA" id="ARBA00054342"/>
    </source>
</evidence>
<dbReference type="Pfam" id="PF00170">
    <property type="entry name" value="bZIP_1"/>
    <property type="match status" value="1"/>
</dbReference>
<evidence type="ECO:0000256" key="4">
    <source>
        <dbReference type="ARBA" id="ARBA00023125"/>
    </source>
</evidence>
<evidence type="ECO:0000256" key="3">
    <source>
        <dbReference type="ARBA" id="ARBA00023015"/>
    </source>
</evidence>
<dbReference type="CDD" id="cd14703">
    <property type="entry name" value="bZIP_plant_RF2"/>
    <property type="match status" value="1"/>
</dbReference>
<comment type="subcellular location">
    <subcellularLocation>
        <location evidence="1">Nucleus</location>
    </subcellularLocation>
</comment>
<dbReference type="GO" id="GO:0005634">
    <property type="term" value="C:nucleus"/>
    <property type="evidence" value="ECO:0007669"/>
    <property type="project" value="UniProtKB-SubCell"/>
</dbReference>
<keyword evidence="12" id="KW-1185">Reference proteome</keyword>
<dbReference type="GO" id="GO:0003677">
    <property type="term" value="F:DNA binding"/>
    <property type="evidence" value="ECO:0007669"/>
    <property type="project" value="UniProtKB-KW"/>
</dbReference>
<dbReference type="PROSITE" id="PS50217">
    <property type="entry name" value="BZIP"/>
    <property type="match status" value="1"/>
</dbReference>
<evidence type="ECO:0000259" key="10">
    <source>
        <dbReference type="PROSITE" id="PS50217"/>
    </source>
</evidence>
<feature type="compositionally biased region" description="Low complexity" evidence="9">
    <location>
        <begin position="367"/>
        <end position="381"/>
    </location>
</feature>
<proteinExistence type="inferred from homology"/>
<evidence type="ECO:0000256" key="2">
    <source>
        <dbReference type="ARBA" id="ARBA00007163"/>
    </source>
</evidence>
<dbReference type="AlphaFoldDB" id="A0AAQ3JT69"/>
<dbReference type="InterPro" id="IPR004827">
    <property type="entry name" value="bZIP"/>
</dbReference>
<evidence type="ECO:0000256" key="8">
    <source>
        <dbReference type="SAM" id="Coils"/>
    </source>
</evidence>
<feature type="region of interest" description="Disordered" evidence="9">
    <location>
        <begin position="105"/>
        <end position="153"/>
    </location>
</feature>
<evidence type="ECO:0000313" key="11">
    <source>
        <dbReference type="EMBL" id="WOK95869.1"/>
    </source>
</evidence>
<dbReference type="InterPro" id="IPR046347">
    <property type="entry name" value="bZIP_sf"/>
</dbReference>
<keyword evidence="8" id="KW-0175">Coiled coil</keyword>
<dbReference type="InterPro" id="IPR044759">
    <property type="entry name" value="bZIP_RF2"/>
</dbReference>
<evidence type="ECO:0000256" key="1">
    <source>
        <dbReference type="ARBA" id="ARBA00004123"/>
    </source>
</evidence>
<evidence type="ECO:0000256" key="6">
    <source>
        <dbReference type="ARBA" id="ARBA00023242"/>
    </source>
</evidence>
<feature type="compositionally biased region" description="Basic and acidic residues" evidence="9">
    <location>
        <begin position="57"/>
        <end position="66"/>
    </location>
</feature>
<comment type="similarity">
    <text evidence="2">Belongs to the bZIP family.</text>
</comment>
<feature type="region of interest" description="Disordered" evidence="9">
    <location>
        <begin position="361"/>
        <end position="381"/>
    </location>
</feature>
<feature type="region of interest" description="Disordered" evidence="9">
    <location>
        <begin position="1"/>
        <end position="79"/>
    </location>
</feature>
<gene>
    <name evidence="11" type="ORF">Cni_G04576</name>
</gene>
<keyword evidence="5" id="KW-0804">Transcription</keyword>
<protein>
    <recommendedName>
        <fullName evidence="10">BZIP domain-containing protein</fullName>
    </recommendedName>
</protein>
<evidence type="ECO:0000313" key="12">
    <source>
        <dbReference type="Proteomes" id="UP001327560"/>
    </source>
</evidence>